<dbReference type="GO" id="GO:0000166">
    <property type="term" value="F:nucleotide binding"/>
    <property type="evidence" value="ECO:0007669"/>
    <property type="project" value="UniProtKB-KW"/>
</dbReference>
<dbReference type="AlphaFoldDB" id="A0A5C2SHC6"/>
<evidence type="ECO:0000256" key="4">
    <source>
        <dbReference type="PIRSR" id="PIRSR639383-2"/>
    </source>
</evidence>
<dbReference type="Gene3D" id="3.30.428.10">
    <property type="entry name" value="HIT-like"/>
    <property type="match status" value="1"/>
</dbReference>
<dbReference type="EMBL" id="ML122257">
    <property type="protein sequence ID" value="RPD63140.1"/>
    <property type="molecule type" value="Genomic_DNA"/>
</dbReference>
<feature type="site" description="Important for induction of apoptosis" evidence="5">
    <location>
        <position position="116"/>
    </location>
</feature>
<dbReference type="PROSITE" id="PS00892">
    <property type="entry name" value="HIT_1"/>
    <property type="match status" value="1"/>
</dbReference>
<evidence type="ECO:0000256" key="7">
    <source>
        <dbReference type="RuleBase" id="RU366076"/>
    </source>
</evidence>
<reference evidence="9" key="1">
    <citation type="journal article" date="2018" name="Genome Biol. Evol.">
        <title>Genomics and development of Lentinus tigrinus, a white-rot wood-decaying mushroom with dimorphic fruiting bodies.</title>
        <authorList>
            <person name="Wu B."/>
            <person name="Xu Z."/>
            <person name="Knudson A."/>
            <person name="Carlson A."/>
            <person name="Chen N."/>
            <person name="Kovaka S."/>
            <person name="LaButti K."/>
            <person name="Lipzen A."/>
            <person name="Pennachio C."/>
            <person name="Riley R."/>
            <person name="Schakwitz W."/>
            <person name="Umezawa K."/>
            <person name="Ohm R.A."/>
            <person name="Grigoriev I.V."/>
            <person name="Nagy L.G."/>
            <person name="Gibbons J."/>
            <person name="Hibbett D."/>
        </authorList>
    </citation>
    <scope>NUCLEOTIDE SEQUENCE [LARGE SCALE GENOMIC DNA]</scope>
    <source>
        <strain evidence="9">ALCF2SS1-6</strain>
    </source>
</reference>
<evidence type="ECO:0000259" key="8">
    <source>
        <dbReference type="PROSITE" id="PS51084"/>
    </source>
</evidence>
<accession>A0A5C2SHC6</accession>
<dbReference type="InterPro" id="IPR051884">
    <property type="entry name" value="Bis(5'-adenosyl)-TPase_reg"/>
</dbReference>
<evidence type="ECO:0000256" key="6">
    <source>
        <dbReference type="PROSITE-ProRule" id="PRU00464"/>
    </source>
</evidence>
<dbReference type="InterPro" id="IPR019808">
    <property type="entry name" value="Histidine_triad_CS"/>
</dbReference>
<feature type="binding site" evidence="4">
    <location>
        <position position="98"/>
    </location>
    <ligand>
        <name>substrate</name>
    </ligand>
</feature>
<organism evidence="9 10">
    <name type="scientific">Lentinus tigrinus ALCF2SS1-6</name>
    <dbReference type="NCBI Taxonomy" id="1328759"/>
    <lineage>
        <taxon>Eukaryota</taxon>
        <taxon>Fungi</taxon>
        <taxon>Dikarya</taxon>
        <taxon>Basidiomycota</taxon>
        <taxon>Agaricomycotina</taxon>
        <taxon>Agaricomycetes</taxon>
        <taxon>Polyporales</taxon>
        <taxon>Polyporaceae</taxon>
        <taxon>Lentinus</taxon>
    </lineage>
</organism>
<dbReference type="SUPFAM" id="SSF54197">
    <property type="entry name" value="HIT-like"/>
    <property type="match status" value="1"/>
</dbReference>
<feature type="binding site" evidence="4">
    <location>
        <position position="83"/>
    </location>
    <ligand>
        <name>substrate</name>
    </ligand>
</feature>
<gene>
    <name evidence="9" type="ORF">L227DRAFT_651399</name>
</gene>
<feature type="active site" description="Tele-AMP-histidine intermediate" evidence="3">
    <location>
        <position position="96"/>
    </location>
</feature>
<name>A0A5C2SHC6_9APHY</name>
<feature type="binding site" evidence="4">
    <location>
        <position position="27"/>
    </location>
    <ligand>
        <name>substrate</name>
    </ligand>
</feature>
<dbReference type="PANTHER" id="PTHR46243">
    <property type="entry name" value="BIS(5'-ADENOSYL)-TRIPHOSPHATASE"/>
    <property type="match status" value="1"/>
</dbReference>
<dbReference type="PANTHER" id="PTHR46243:SF1">
    <property type="entry name" value="BIS(5'-ADENOSYL)-TRIPHOSPHATASE"/>
    <property type="match status" value="1"/>
</dbReference>
<sequence length="183" mass="20331">MSALLFSTFDVSRQVFYRSGLAAAIVNLKPIVPGHVLVIPTRVVPRLADLKHDELASLMASVQHVGRIIERVYAADGLTIACQDGKAAGQTVPHVHFHLLPRKLQGDHFANNDDVYPALERAEGELSGALRRVPQPLQMDADEDRKPRTLEDMETEARWLQTFFEQAENGSGSEEVHTKNKVD</sequence>
<dbReference type="PROSITE" id="PS51084">
    <property type="entry name" value="HIT_2"/>
    <property type="match status" value="1"/>
</dbReference>
<dbReference type="Pfam" id="PF01230">
    <property type="entry name" value="HIT"/>
    <property type="match status" value="1"/>
</dbReference>
<comment type="cofactor">
    <cofactor evidence="7">
        <name>Mn(2+)</name>
        <dbReference type="ChEBI" id="CHEBI:29035"/>
    </cofactor>
</comment>
<evidence type="ECO:0000256" key="3">
    <source>
        <dbReference type="PIRSR" id="PIRSR639383-1"/>
    </source>
</evidence>
<comment type="catalytic activity">
    <reaction evidence="7">
        <text>P(1),P(3)-bis(5'-adenosyl) triphosphate + H2O = AMP + ADP + 2 H(+)</text>
        <dbReference type="Rhea" id="RHEA:13893"/>
        <dbReference type="ChEBI" id="CHEBI:15377"/>
        <dbReference type="ChEBI" id="CHEBI:15378"/>
        <dbReference type="ChEBI" id="CHEBI:58529"/>
        <dbReference type="ChEBI" id="CHEBI:456215"/>
        <dbReference type="ChEBI" id="CHEBI:456216"/>
        <dbReference type="EC" id="3.6.1.29"/>
    </reaction>
</comment>
<feature type="short sequence motif" description="Histidine triad motif" evidence="6">
    <location>
        <begin position="94"/>
        <end position="98"/>
    </location>
</feature>
<dbReference type="Proteomes" id="UP000313359">
    <property type="component" value="Unassembled WGS sequence"/>
</dbReference>
<keyword evidence="2 7" id="KW-0378">Hydrolase</keyword>
<evidence type="ECO:0000256" key="1">
    <source>
        <dbReference type="ARBA" id="ARBA00022741"/>
    </source>
</evidence>
<keyword evidence="1 7" id="KW-0547">Nucleotide-binding</keyword>
<dbReference type="EC" id="3.6.1.29" evidence="7"/>
<dbReference type="InterPro" id="IPR011146">
    <property type="entry name" value="HIT-like"/>
</dbReference>
<proteinExistence type="predicted"/>
<evidence type="ECO:0000256" key="2">
    <source>
        <dbReference type="ARBA" id="ARBA00022801"/>
    </source>
</evidence>
<keyword evidence="10" id="KW-1185">Reference proteome</keyword>
<evidence type="ECO:0000313" key="10">
    <source>
        <dbReference type="Proteomes" id="UP000313359"/>
    </source>
</evidence>
<dbReference type="CDD" id="cd01275">
    <property type="entry name" value="FHIT"/>
    <property type="match status" value="1"/>
</dbReference>
<feature type="domain" description="HIT" evidence="8">
    <location>
        <begin position="2"/>
        <end position="110"/>
    </location>
</feature>
<dbReference type="OrthoDB" id="680339at2759"/>
<dbReference type="FunFam" id="3.30.428.10:FF:000011">
    <property type="entry name" value="Fragile histidine triad"/>
    <property type="match status" value="1"/>
</dbReference>
<evidence type="ECO:0000313" key="9">
    <source>
        <dbReference type="EMBL" id="RPD63140.1"/>
    </source>
</evidence>
<evidence type="ECO:0000256" key="5">
    <source>
        <dbReference type="PIRSR" id="PIRSR639383-3"/>
    </source>
</evidence>
<dbReference type="InterPro" id="IPR036265">
    <property type="entry name" value="HIT-like_sf"/>
</dbReference>
<protein>
    <recommendedName>
        <fullName evidence="7">Bis(5'-adenosyl)-triphosphatase</fullName>
        <ecNumber evidence="7">3.6.1.29</ecNumber>
    </recommendedName>
</protein>
<dbReference type="STRING" id="1328759.A0A5C2SHC6"/>
<dbReference type="GO" id="GO:0047710">
    <property type="term" value="F:bis(5'-adenosyl)-triphosphatase activity"/>
    <property type="evidence" value="ECO:0007669"/>
    <property type="project" value="UniProtKB-UniRule"/>
</dbReference>
<dbReference type="InterPro" id="IPR039383">
    <property type="entry name" value="FHIT"/>
</dbReference>
<feature type="binding site" evidence="4">
    <location>
        <begin position="89"/>
        <end position="92"/>
    </location>
    <ligand>
        <name>substrate</name>
    </ligand>
</feature>